<dbReference type="CDD" id="cd18801">
    <property type="entry name" value="SF2_C_FANCM_Hef"/>
    <property type="match status" value="1"/>
</dbReference>
<evidence type="ECO:0000256" key="4">
    <source>
        <dbReference type="ARBA" id="ARBA00011390"/>
    </source>
</evidence>
<dbReference type="PANTHER" id="PTHR14025">
    <property type="entry name" value="FANCONI ANEMIA GROUP M FANCM FAMILY MEMBER"/>
    <property type="match status" value="1"/>
</dbReference>
<organism evidence="16 17">
    <name type="scientific">Pyricularia oryzae</name>
    <name type="common">Rice blast fungus</name>
    <name type="synonym">Magnaporthe oryzae</name>
    <dbReference type="NCBI Taxonomy" id="318829"/>
    <lineage>
        <taxon>Eukaryota</taxon>
        <taxon>Fungi</taxon>
        <taxon>Dikarya</taxon>
        <taxon>Ascomycota</taxon>
        <taxon>Pezizomycotina</taxon>
        <taxon>Sordariomycetes</taxon>
        <taxon>Sordariomycetidae</taxon>
        <taxon>Magnaporthales</taxon>
        <taxon>Pyriculariaceae</taxon>
        <taxon>Pyricularia</taxon>
    </lineage>
</organism>
<feature type="region of interest" description="Disordered" evidence="15">
    <location>
        <begin position="720"/>
        <end position="743"/>
    </location>
</feature>
<dbReference type="GO" id="GO:0009378">
    <property type="term" value="F:four-way junction helicase activity"/>
    <property type="evidence" value="ECO:0007669"/>
    <property type="project" value="TreeGrafter"/>
</dbReference>
<comment type="function">
    <text evidence="1 14">ATP-dependent DNA helicase involved in DNA damage repair by homologous recombination and in genome maintenance. Capable of unwinding D-loops. Plays a role in limiting crossover recombinants during mitotic DNA double-strand break (DSB) repair. Component of a FANCM-MHF complex which promotes gene conversion at blocked replication forks, probably by reversal of the stalled fork.</text>
</comment>
<dbReference type="SUPFAM" id="SSF52540">
    <property type="entry name" value="P-loop containing nucleoside triphosphate hydrolases"/>
    <property type="match status" value="1"/>
</dbReference>
<keyword evidence="6" id="KW-0227">DNA damage</keyword>
<dbReference type="GO" id="GO:0043138">
    <property type="term" value="F:3'-5' DNA helicase activity"/>
    <property type="evidence" value="ECO:0007669"/>
    <property type="project" value="InterPro"/>
</dbReference>
<keyword evidence="12" id="KW-0539">Nucleus</keyword>
<keyword evidence="7" id="KW-0378">Hydrolase</keyword>
<dbReference type="GO" id="GO:0005634">
    <property type="term" value="C:nucleus"/>
    <property type="evidence" value="ECO:0007669"/>
    <property type="project" value="UniProtKB-SubCell"/>
</dbReference>
<evidence type="ECO:0000256" key="8">
    <source>
        <dbReference type="ARBA" id="ARBA00022806"/>
    </source>
</evidence>
<evidence type="ECO:0000256" key="1">
    <source>
        <dbReference type="ARBA" id="ARBA00003813"/>
    </source>
</evidence>
<dbReference type="CDD" id="cd18033">
    <property type="entry name" value="DEXDc_FANCM"/>
    <property type="match status" value="1"/>
</dbReference>
<keyword evidence="8" id="KW-0347">Helicase</keyword>
<dbReference type="GO" id="GO:0000400">
    <property type="term" value="F:four-way junction DNA binding"/>
    <property type="evidence" value="ECO:0007669"/>
    <property type="project" value="TreeGrafter"/>
</dbReference>
<dbReference type="EMBL" id="CP034205">
    <property type="protein sequence ID" value="QBZ55356.1"/>
    <property type="molecule type" value="Genomic_DNA"/>
</dbReference>
<dbReference type="Pfam" id="PF04851">
    <property type="entry name" value="ResIII"/>
    <property type="match status" value="1"/>
</dbReference>
<evidence type="ECO:0000256" key="3">
    <source>
        <dbReference type="ARBA" id="ARBA00009889"/>
    </source>
</evidence>
<dbReference type="AlphaFoldDB" id="A0A4P7N3U5"/>
<evidence type="ECO:0000313" key="17">
    <source>
        <dbReference type="Proteomes" id="UP000294847"/>
    </source>
</evidence>
<comment type="catalytic activity">
    <reaction evidence="13 14">
        <text>ATP + H2O = ADP + phosphate + H(+)</text>
        <dbReference type="Rhea" id="RHEA:13065"/>
        <dbReference type="ChEBI" id="CHEBI:15377"/>
        <dbReference type="ChEBI" id="CHEBI:15378"/>
        <dbReference type="ChEBI" id="CHEBI:30616"/>
        <dbReference type="ChEBI" id="CHEBI:43474"/>
        <dbReference type="ChEBI" id="CHEBI:456216"/>
        <dbReference type="EC" id="3.6.4.12"/>
    </reaction>
</comment>
<evidence type="ECO:0000256" key="12">
    <source>
        <dbReference type="ARBA" id="ARBA00023242"/>
    </source>
</evidence>
<feature type="compositionally biased region" description="Low complexity" evidence="15">
    <location>
        <begin position="1003"/>
        <end position="1019"/>
    </location>
</feature>
<dbReference type="SMART" id="SM00490">
    <property type="entry name" value="HELICc"/>
    <property type="match status" value="1"/>
</dbReference>
<keyword evidence="10" id="KW-0238">DNA-binding</keyword>
<evidence type="ECO:0000256" key="11">
    <source>
        <dbReference type="ARBA" id="ARBA00023204"/>
    </source>
</evidence>
<dbReference type="Gene3D" id="1.20.1320.20">
    <property type="entry name" value="hef helicase domain"/>
    <property type="match status" value="1"/>
</dbReference>
<feature type="compositionally biased region" description="Basic and acidic residues" evidence="15">
    <location>
        <begin position="822"/>
        <end position="837"/>
    </location>
</feature>
<keyword evidence="9" id="KW-0067">ATP-binding</keyword>
<feature type="compositionally biased region" description="Acidic residues" evidence="15">
    <location>
        <begin position="1069"/>
        <end position="1080"/>
    </location>
</feature>
<comment type="subunit">
    <text evidence="4 14">Interacts with the MHF histone-fold complex to form the FANCM-MHF complex.</text>
</comment>
<gene>
    <name evidence="16" type="ORF">PoMZ_00253</name>
</gene>
<dbReference type="InterPro" id="IPR044749">
    <property type="entry name" value="FANCM_DEXDc"/>
</dbReference>
<dbReference type="InterPro" id="IPR006935">
    <property type="entry name" value="Helicase/UvrB_N"/>
</dbReference>
<feature type="region of interest" description="Disordered" evidence="15">
    <location>
        <begin position="672"/>
        <end position="702"/>
    </location>
</feature>
<accession>A0A4P7N3U5</accession>
<reference evidence="16 17" key="1">
    <citation type="journal article" date="2019" name="Mol. Biol. Evol.">
        <title>Blast fungal genomes show frequent chromosomal changes, gene gains and losses, and effector gene turnover.</title>
        <authorList>
            <person name="Gomez Luciano L.B."/>
            <person name="Jason Tsai I."/>
            <person name="Chuma I."/>
            <person name="Tosa Y."/>
            <person name="Chen Y.H."/>
            <person name="Li J.Y."/>
            <person name="Li M.Y."/>
            <person name="Jade Lu M.Y."/>
            <person name="Nakayashiki H."/>
            <person name="Li W.H."/>
        </authorList>
    </citation>
    <scope>NUCLEOTIDE SEQUENCE [LARGE SCALE GENOMIC DNA]</scope>
    <source>
        <strain evidence="16">MZ5-1-6</strain>
    </source>
</reference>
<evidence type="ECO:0000256" key="5">
    <source>
        <dbReference type="ARBA" id="ARBA00022741"/>
    </source>
</evidence>
<dbReference type="Pfam" id="PF00271">
    <property type="entry name" value="Helicase_C"/>
    <property type="match status" value="1"/>
</dbReference>
<dbReference type="GO" id="GO:0045003">
    <property type="term" value="P:double-strand break repair via synthesis-dependent strand annealing"/>
    <property type="evidence" value="ECO:0007669"/>
    <property type="project" value="TreeGrafter"/>
</dbReference>
<protein>
    <recommendedName>
        <fullName evidence="14">ATP-dependent DNA helicase</fullName>
        <ecNumber evidence="14">3.6.4.12</ecNumber>
    </recommendedName>
</protein>
<keyword evidence="11" id="KW-0234">DNA repair</keyword>
<comment type="subcellular location">
    <subcellularLocation>
        <location evidence="2 14">Nucleus</location>
    </subcellularLocation>
</comment>
<feature type="region of interest" description="Disordered" evidence="15">
    <location>
        <begin position="858"/>
        <end position="1102"/>
    </location>
</feature>
<evidence type="ECO:0000256" key="9">
    <source>
        <dbReference type="ARBA" id="ARBA00022840"/>
    </source>
</evidence>
<dbReference type="GO" id="GO:0016887">
    <property type="term" value="F:ATP hydrolysis activity"/>
    <property type="evidence" value="ECO:0007669"/>
    <property type="project" value="RHEA"/>
</dbReference>
<comment type="similarity">
    <text evidence="3 14">Belongs to the DEAD box helicase family. DEAH subfamily. FANCM sub-subfamily.</text>
</comment>
<evidence type="ECO:0000256" key="14">
    <source>
        <dbReference type="RuleBase" id="RU367027"/>
    </source>
</evidence>
<dbReference type="PROSITE" id="PS51194">
    <property type="entry name" value="HELICASE_CTER"/>
    <property type="match status" value="1"/>
</dbReference>
<evidence type="ECO:0000256" key="10">
    <source>
        <dbReference type="ARBA" id="ARBA00023125"/>
    </source>
</evidence>
<name>A0A4P7N3U5_PYROR</name>
<keyword evidence="5" id="KW-0547">Nucleotide-binding</keyword>
<feature type="compositionally biased region" description="Basic residues" evidence="15">
    <location>
        <begin position="687"/>
        <end position="699"/>
    </location>
</feature>
<evidence type="ECO:0000256" key="15">
    <source>
        <dbReference type="SAM" id="MobiDB-lite"/>
    </source>
</evidence>
<dbReference type="InterPro" id="IPR039686">
    <property type="entry name" value="FANCM/Mph1-like_ID"/>
</dbReference>
<evidence type="ECO:0000313" key="16">
    <source>
        <dbReference type="EMBL" id="QBZ55356.1"/>
    </source>
</evidence>
<dbReference type="InterPro" id="IPR027417">
    <property type="entry name" value="P-loop_NTPase"/>
</dbReference>
<dbReference type="CDD" id="cd12091">
    <property type="entry name" value="FANCM_ID"/>
    <property type="match status" value="1"/>
</dbReference>
<dbReference type="Gene3D" id="3.40.50.300">
    <property type="entry name" value="P-loop containing nucleotide triphosphate hydrolases"/>
    <property type="match status" value="2"/>
</dbReference>
<feature type="region of interest" description="Disordered" evidence="15">
    <location>
        <begin position="818"/>
        <end position="837"/>
    </location>
</feature>
<feature type="region of interest" description="Disordered" evidence="15">
    <location>
        <begin position="19"/>
        <end position="55"/>
    </location>
</feature>
<evidence type="ECO:0000256" key="7">
    <source>
        <dbReference type="ARBA" id="ARBA00022801"/>
    </source>
</evidence>
<dbReference type="EC" id="3.6.4.12" evidence="14"/>
<feature type="compositionally biased region" description="Polar residues" evidence="15">
    <location>
        <begin position="38"/>
        <end position="49"/>
    </location>
</feature>
<dbReference type="FunFam" id="3.40.50.300:FF:001992">
    <property type="entry name" value="ATP-dependent RNA helicase, putative"/>
    <property type="match status" value="1"/>
</dbReference>
<evidence type="ECO:0000256" key="13">
    <source>
        <dbReference type="ARBA" id="ARBA00047995"/>
    </source>
</evidence>
<dbReference type="GO" id="GO:0005524">
    <property type="term" value="F:ATP binding"/>
    <property type="evidence" value="ECO:0007669"/>
    <property type="project" value="UniProtKB-UniRule"/>
</dbReference>
<dbReference type="InterPro" id="IPR014001">
    <property type="entry name" value="Helicase_ATP-bd"/>
</dbReference>
<evidence type="ECO:0000256" key="2">
    <source>
        <dbReference type="ARBA" id="ARBA00004123"/>
    </source>
</evidence>
<dbReference type="GO" id="GO:0036297">
    <property type="term" value="P:interstrand cross-link repair"/>
    <property type="evidence" value="ECO:0007669"/>
    <property type="project" value="UniProtKB-ARBA"/>
</dbReference>
<dbReference type="FunFam" id="3.40.50.300:FF:000861">
    <property type="entry name" value="Fanconi anemia, complementation group M"/>
    <property type="match status" value="1"/>
</dbReference>
<dbReference type="PANTHER" id="PTHR14025:SF20">
    <property type="entry name" value="FANCONI ANEMIA GROUP M PROTEIN"/>
    <property type="match status" value="1"/>
</dbReference>
<dbReference type="InterPro" id="IPR001650">
    <property type="entry name" value="Helicase_C-like"/>
</dbReference>
<proteinExistence type="inferred from homology"/>
<evidence type="ECO:0000256" key="6">
    <source>
        <dbReference type="ARBA" id="ARBA00022763"/>
    </source>
</evidence>
<dbReference type="PROSITE" id="PS51192">
    <property type="entry name" value="HELICASE_ATP_BIND_1"/>
    <property type="match status" value="1"/>
</dbReference>
<dbReference type="Proteomes" id="UP000294847">
    <property type="component" value="Chromosome 2"/>
</dbReference>
<dbReference type="SMART" id="SM00487">
    <property type="entry name" value="DEXDc"/>
    <property type="match status" value="1"/>
</dbReference>
<sequence length="1102" mass="122382">MGSDYDSFDDDVADEVLMALDKPATSGLHSREQEQQRDISNATPHTSTDLELEDFGSDAFDYSPERERAKPIQTARNQVRTFQQTTLLGRIASQAPEPLGTQPRNSRVFRADLPPEVPTHHALDPEALKTWVYPTNLGPIRDYQFSIVKNGLFNNTLVALPTGLGKTFIAATVILNFFRWTRNAQMVFVAPTKPLASQQVEACLNIAGIPRSQSTLLTGETKPVLREAEWEGKRLFFMTPQTLMNDLSKGYADPKRIVLLVVDEAHRATGDYAYVKVIEFIRRFSKSFRVLALTATPGSTVEGVQDVIDNLGVSHVEIRTEESIDIRNYVHSREIDRVVLEPSDEMLRISELFSQALKPLHSKISQQNIYIGRDPMSITTFGLLKARQDWMKGPGRFANQGLKMMLMAIFTILQSLAHAIKLLNYHGIRPFYDNLVAFRSETEDKGQKGSKYKRQLIGEQSFQEMMDLASKWLKIDGFAGHPKLTHLCDNLLNHFMDAGEGSSTRVIVFSEYRDSAEEITRVLNVHKPMISASLFVGQADSKKSEGMKQKQQIETIAKFRDGIFNVLVATSIGEEGLDIGQVDLIICYDASSSPIRMLQRMGRTGRKRAGKITLLLMKGKEEDNYAKAQDNYEKMQKLICEGSRFNFRHDLSSRIVPRDVKPEVDKRMVEIPIENTQDTSLPEPKARSTRGKKASKKKFNMPDGVETGFNSVASMLGISASKTKAKPNKSPKKAESKETDEISPVPPLEGVLLSVKELAELNKKYRDLPFFHQDTEEICMPSLTARPDLQRVLRPTVHVKHGSYTKRCVRLFKKLSHSQGIETRHTKPHGDTDKSRYLDISVPPFAEDSGEDVVVVPSGRKRSLSPSSAASPPPPGRKRKANTTAAPRTKRQSVVDEYASESEDDTAAARQRKTNAAASPESKRQSVLDEYASESDAEAVTQASEDEESVGSLADFISDGEANGNFPKDMTGFTSDEDDDYRSGSLAKSSLSGPLSGRQVHRSSGAASKSGSTASTAAKPFFVPASLPGTQQTDDDEDMPDIGILVGKKQPETRVRKPAKKSNAVFLSSDDDDDDNDDKDDVQPGPAKRTVRRRVIEDSESG</sequence>